<dbReference type="AlphaFoldDB" id="A0A177KM65"/>
<dbReference type="Gene3D" id="1.10.10.10">
    <property type="entry name" value="Winged helix-like DNA-binding domain superfamily/Winged helix DNA-binding domain"/>
    <property type="match status" value="1"/>
</dbReference>
<dbReference type="InterPro" id="IPR049874">
    <property type="entry name" value="ROK_cs"/>
</dbReference>
<evidence type="ECO:0000256" key="2">
    <source>
        <dbReference type="ARBA" id="ARBA00006479"/>
    </source>
</evidence>
<keyword evidence="3" id="KW-0119">Carbohydrate metabolism</keyword>
<dbReference type="InterPro" id="IPR000600">
    <property type="entry name" value="ROK"/>
</dbReference>
<name>A0A177KM65_9BACI</name>
<gene>
    <name evidence="4" type="ORF">AWH48_07645</name>
</gene>
<evidence type="ECO:0000313" key="4">
    <source>
        <dbReference type="EMBL" id="OAH54463.1"/>
    </source>
</evidence>
<dbReference type="PANTHER" id="PTHR18964">
    <property type="entry name" value="ROK (REPRESSOR, ORF, KINASE) FAMILY"/>
    <property type="match status" value="1"/>
</dbReference>
<dbReference type="SUPFAM" id="SSF46785">
    <property type="entry name" value="Winged helix' DNA-binding domain"/>
    <property type="match status" value="1"/>
</dbReference>
<reference evidence="4 5" key="1">
    <citation type="submission" date="2016-01" db="EMBL/GenBank/DDBJ databases">
        <title>Investigation of taxonomic status of Bacillus aminovorans.</title>
        <authorList>
            <person name="Verma A."/>
            <person name="Pal Y."/>
            <person name="Krishnamurthi S."/>
        </authorList>
    </citation>
    <scope>NUCLEOTIDE SEQUENCE [LARGE SCALE GENOMIC DNA]</scope>
    <source>
        <strain evidence="4 5">DSM 4337</strain>
    </source>
</reference>
<dbReference type="PROSITE" id="PS01125">
    <property type="entry name" value="ROK"/>
    <property type="match status" value="1"/>
</dbReference>
<dbReference type="PANTHER" id="PTHR18964:SF149">
    <property type="entry name" value="BIFUNCTIONAL UDP-N-ACETYLGLUCOSAMINE 2-EPIMERASE_N-ACETYLMANNOSAMINE KINASE"/>
    <property type="match status" value="1"/>
</dbReference>
<dbReference type="Gene3D" id="3.30.420.40">
    <property type="match status" value="2"/>
</dbReference>
<dbReference type="CDD" id="cd24077">
    <property type="entry name" value="ASKHA_ATPase_ROK_SaXylR-like"/>
    <property type="match status" value="1"/>
</dbReference>
<comment type="similarity">
    <text evidence="2">Belongs to the ROK (NagC/XylR) family.</text>
</comment>
<comment type="caution">
    <text evidence="4">The sequence shown here is derived from an EMBL/GenBank/DDBJ whole genome shotgun (WGS) entry which is preliminary data.</text>
</comment>
<dbReference type="Pfam" id="PF00480">
    <property type="entry name" value="ROK"/>
    <property type="match status" value="1"/>
</dbReference>
<proteinExistence type="inferred from homology"/>
<sequence>MAAGDAAYIKKINRSLIVQKIIERKMISRADLSKLTSLTRATISAQAADLLEDELIVETHLEHHGVGRRPIMLSVNRSAGYTLGIDLDYGLLTFALSDLLGQPVSTRTVKIEATEYETILHLLVKHIQLFEKECAQSRYGLVGVVIGIHGLVTKDEIIHYVPRFGWRDIHIKNDLEKATGLPICIENNANLCSFAERVYEHHETENLLCASLYSGIGLGVMMNEEFFKGHDGFAGEVGHTIIMPDGKPCNCGNYGCWEQYASESSFFRELSEKKGQSTISYEDVHQWMQSGDKVVIEMMEQFIYFLTIGLNNLINAYNPEVIVLSSELLQLNPQSIEQIECNLKSTISQYRELSISKLGTKACVLGACALGIKHFWDVPSMNLSLIKSETSADVTVSERIQNQ</sequence>
<evidence type="ECO:0000313" key="5">
    <source>
        <dbReference type="Proteomes" id="UP000077271"/>
    </source>
</evidence>
<dbReference type="InterPro" id="IPR043129">
    <property type="entry name" value="ATPase_NBD"/>
</dbReference>
<dbReference type="OrthoDB" id="9796533at2"/>
<comment type="function">
    <text evidence="1">Transcriptional repressor of xylose-utilizing enzymes.</text>
</comment>
<protein>
    <submittedName>
        <fullName evidence="4">ROK family protein</fullName>
    </submittedName>
</protein>
<keyword evidence="3" id="KW-0859">Xylose metabolism</keyword>
<dbReference type="RefSeq" id="WP_063975122.1">
    <property type="nucleotide sequence ID" value="NZ_LQWZ01000033.1"/>
</dbReference>
<dbReference type="SUPFAM" id="SSF53067">
    <property type="entry name" value="Actin-like ATPase domain"/>
    <property type="match status" value="1"/>
</dbReference>
<dbReference type="Proteomes" id="UP000077271">
    <property type="component" value="Unassembled WGS sequence"/>
</dbReference>
<organism evidence="4 5">
    <name type="scientific">Domibacillus aminovorans</name>
    <dbReference type="NCBI Taxonomy" id="29332"/>
    <lineage>
        <taxon>Bacteria</taxon>
        <taxon>Bacillati</taxon>
        <taxon>Bacillota</taxon>
        <taxon>Bacilli</taxon>
        <taxon>Bacillales</taxon>
        <taxon>Bacillaceae</taxon>
        <taxon>Domibacillus</taxon>
    </lineage>
</organism>
<dbReference type="InterPro" id="IPR036390">
    <property type="entry name" value="WH_DNA-bd_sf"/>
</dbReference>
<evidence type="ECO:0000256" key="1">
    <source>
        <dbReference type="ARBA" id="ARBA00002486"/>
    </source>
</evidence>
<dbReference type="InterPro" id="IPR036388">
    <property type="entry name" value="WH-like_DNA-bd_sf"/>
</dbReference>
<accession>A0A177KM65</accession>
<dbReference type="GO" id="GO:0042732">
    <property type="term" value="P:D-xylose metabolic process"/>
    <property type="evidence" value="ECO:0007669"/>
    <property type="project" value="UniProtKB-KW"/>
</dbReference>
<evidence type="ECO:0000256" key="3">
    <source>
        <dbReference type="ARBA" id="ARBA00022629"/>
    </source>
</evidence>
<dbReference type="EMBL" id="LQWZ01000033">
    <property type="protein sequence ID" value="OAH54463.1"/>
    <property type="molecule type" value="Genomic_DNA"/>
</dbReference>